<feature type="compositionally biased region" description="Low complexity" evidence="1">
    <location>
        <begin position="13"/>
        <end position="22"/>
    </location>
</feature>
<dbReference type="Proteomes" id="UP000274822">
    <property type="component" value="Unassembled WGS sequence"/>
</dbReference>
<accession>A0A433Q9M5</accession>
<dbReference type="EMBL" id="RBNJ01010337">
    <property type="protein sequence ID" value="RUS26490.1"/>
    <property type="molecule type" value="Genomic_DNA"/>
</dbReference>
<sequence>MRSKPPLNANPASPTSSSVSTRSLSLSSVASSSSSTSARPTRRSSHRLSVVLSLPKSVYVIGENIEGTFLVHNSVQPVFGTVTLYGALASSILSETFLEETAVIDFARDVGQRNTSFCQSFTLRIPIYLEGRRKIPPSAEFPVASIVYTIKAGFFNPQTKEIIGTVPAVVRIVDEGRPTPLPPLDLNVDNLDVRFEIMHDPTEIFRPGSVIQCRVLFEQECSGHVIFSLNLNCTGRNASHVKFEILNHYEHVAHRPDLQNELCYEYCAVNSYIKILPTLPPSARTAYSDFYYTLEAALTVNCKGRLIQRTLQLQIPIFNEVPSFDRGGPVDVRQDFDTDVMRDSPRIENTSVYMADRTVDGMPDEQVNRVPEFYGAADEQVNRIPEFYGTADKQVNRIPEFHRTDGQVNKVAEFYGVDKSMDRSVAKVVEETDCNKIHAVEDESI</sequence>
<evidence type="ECO:0000313" key="2">
    <source>
        <dbReference type="EMBL" id="RUS26490.1"/>
    </source>
</evidence>
<evidence type="ECO:0008006" key="4">
    <source>
        <dbReference type="Google" id="ProtNLM"/>
    </source>
</evidence>
<name>A0A433Q9M5_9FUNG</name>
<dbReference type="AlphaFoldDB" id="A0A433Q9M5"/>
<organism evidence="2 3">
    <name type="scientific">Jimgerdemannia flammicorona</name>
    <dbReference type="NCBI Taxonomy" id="994334"/>
    <lineage>
        <taxon>Eukaryota</taxon>
        <taxon>Fungi</taxon>
        <taxon>Fungi incertae sedis</taxon>
        <taxon>Mucoromycota</taxon>
        <taxon>Mucoromycotina</taxon>
        <taxon>Endogonomycetes</taxon>
        <taxon>Endogonales</taxon>
        <taxon>Endogonaceae</taxon>
        <taxon>Jimgerdemannia</taxon>
    </lineage>
</organism>
<protein>
    <recommendedName>
        <fullName evidence="4">Arrestin C-terminal-like domain-containing protein</fullName>
    </recommendedName>
</protein>
<evidence type="ECO:0000313" key="3">
    <source>
        <dbReference type="Proteomes" id="UP000274822"/>
    </source>
</evidence>
<proteinExistence type="predicted"/>
<comment type="caution">
    <text evidence="2">The sequence shown here is derived from an EMBL/GenBank/DDBJ whole genome shotgun (WGS) entry which is preliminary data.</text>
</comment>
<gene>
    <name evidence="2" type="ORF">BC938DRAFT_470703</name>
</gene>
<keyword evidence="3" id="KW-1185">Reference proteome</keyword>
<feature type="non-terminal residue" evidence="2">
    <location>
        <position position="445"/>
    </location>
</feature>
<reference evidence="2 3" key="1">
    <citation type="journal article" date="2018" name="New Phytol.">
        <title>Phylogenomics of Endogonaceae and evolution of mycorrhizas within Mucoromycota.</title>
        <authorList>
            <person name="Chang Y."/>
            <person name="Desiro A."/>
            <person name="Na H."/>
            <person name="Sandor L."/>
            <person name="Lipzen A."/>
            <person name="Clum A."/>
            <person name="Barry K."/>
            <person name="Grigoriev I.V."/>
            <person name="Martin F.M."/>
            <person name="Stajich J.E."/>
            <person name="Smith M.E."/>
            <person name="Bonito G."/>
            <person name="Spatafora J.W."/>
        </authorList>
    </citation>
    <scope>NUCLEOTIDE SEQUENCE [LARGE SCALE GENOMIC DNA]</scope>
    <source>
        <strain evidence="2 3">AD002</strain>
    </source>
</reference>
<evidence type="ECO:0000256" key="1">
    <source>
        <dbReference type="SAM" id="MobiDB-lite"/>
    </source>
</evidence>
<feature type="region of interest" description="Disordered" evidence="1">
    <location>
        <begin position="1"/>
        <end position="22"/>
    </location>
</feature>